<protein>
    <recommendedName>
        <fullName evidence="7">Enhancer of polycomb-like protein</fullName>
    </recommendedName>
</protein>
<feature type="region of interest" description="Disordered" evidence="8">
    <location>
        <begin position="441"/>
        <end position="514"/>
    </location>
</feature>
<dbReference type="InParanoid" id="A0A165MTP4"/>
<dbReference type="Pfam" id="PF10513">
    <property type="entry name" value="EPL1"/>
    <property type="match status" value="1"/>
</dbReference>
<evidence type="ECO:0000259" key="9">
    <source>
        <dbReference type="Pfam" id="PF10513"/>
    </source>
</evidence>
<dbReference type="InterPro" id="IPR019542">
    <property type="entry name" value="Enhancer_polycomb-like_N"/>
</dbReference>
<evidence type="ECO:0000313" key="11">
    <source>
        <dbReference type="Proteomes" id="UP000076761"/>
    </source>
</evidence>
<evidence type="ECO:0000256" key="6">
    <source>
        <dbReference type="ARBA" id="ARBA00025513"/>
    </source>
</evidence>
<evidence type="ECO:0000256" key="8">
    <source>
        <dbReference type="SAM" id="MobiDB-lite"/>
    </source>
</evidence>
<dbReference type="Proteomes" id="UP000076761">
    <property type="component" value="Unassembled WGS sequence"/>
</dbReference>
<dbReference type="EMBL" id="KV425662">
    <property type="protein sequence ID" value="KZT18761.1"/>
    <property type="molecule type" value="Genomic_DNA"/>
</dbReference>
<feature type="domain" description="Enhancer of polycomb-like N-terminal" evidence="9">
    <location>
        <begin position="38"/>
        <end position="200"/>
    </location>
</feature>
<comment type="subcellular location">
    <subcellularLocation>
        <location evidence="1 7">Nucleus</location>
    </subcellularLocation>
</comment>
<evidence type="ECO:0000256" key="1">
    <source>
        <dbReference type="ARBA" id="ARBA00004123"/>
    </source>
</evidence>
<evidence type="ECO:0000256" key="2">
    <source>
        <dbReference type="ARBA" id="ARBA00008035"/>
    </source>
</evidence>
<dbReference type="GO" id="GO:0035267">
    <property type="term" value="C:NuA4 histone acetyltransferase complex"/>
    <property type="evidence" value="ECO:0007669"/>
    <property type="project" value="InterPro"/>
</dbReference>
<dbReference type="AlphaFoldDB" id="A0A165MTP4"/>
<comment type="function">
    <text evidence="6">Component of the NuA4 histone acetyltransferase complex which is involved in transcriptional activation of selected genes principally by acetylation of nucleosomal histone H4 and H2A. The NuA4 complex is also involved in DNA repair. Involved in gene silencing by neighboring heterochromatin, blockage of the silencing spreading along the chromosome, and required for cell cycle progression through G2/M.</text>
</comment>
<dbReference type="GO" id="GO:0006357">
    <property type="term" value="P:regulation of transcription by RNA polymerase II"/>
    <property type="evidence" value="ECO:0007669"/>
    <property type="project" value="InterPro"/>
</dbReference>
<keyword evidence="11" id="KW-1185">Reference proteome</keyword>
<feature type="region of interest" description="Disordered" evidence="8">
    <location>
        <begin position="565"/>
        <end position="593"/>
    </location>
</feature>
<dbReference type="PANTHER" id="PTHR14898">
    <property type="entry name" value="ENHANCER OF POLYCOMB"/>
    <property type="match status" value="1"/>
</dbReference>
<dbReference type="InterPro" id="IPR024943">
    <property type="entry name" value="Enhancer_polycomb"/>
</dbReference>
<comment type="similarity">
    <text evidence="2 7">Belongs to the enhancer of polycomb family.</text>
</comment>
<name>A0A165MTP4_9AGAM</name>
<feature type="compositionally biased region" description="Basic and acidic residues" evidence="8">
    <location>
        <begin position="441"/>
        <end position="451"/>
    </location>
</feature>
<feature type="compositionally biased region" description="Polar residues" evidence="8">
    <location>
        <begin position="452"/>
        <end position="462"/>
    </location>
</feature>
<keyword evidence="5 7" id="KW-0539">Nucleus</keyword>
<evidence type="ECO:0000256" key="4">
    <source>
        <dbReference type="ARBA" id="ARBA00023163"/>
    </source>
</evidence>
<evidence type="ECO:0000256" key="3">
    <source>
        <dbReference type="ARBA" id="ARBA00023015"/>
    </source>
</evidence>
<feature type="compositionally biased region" description="Basic residues" evidence="8">
    <location>
        <begin position="385"/>
        <end position="405"/>
    </location>
</feature>
<evidence type="ECO:0000256" key="5">
    <source>
        <dbReference type="ARBA" id="ARBA00023242"/>
    </source>
</evidence>
<evidence type="ECO:0000313" key="10">
    <source>
        <dbReference type="EMBL" id="KZT18761.1"/>
    </source>
</evidence>
<sequence>MPPDHKTPVPLRSGNMVRHTKRFKVVKLKSGEEADVAFQEENKNDGILATAGVDADDANEHHLQAVLAAGRHNGQRAKVQGGTNKSAVYIPVLGSKEIPSGDANLYPDGKWTDPFHYLQSSDTVEQSIKDGLADGFTYFMDERDGQWLSNNGNIQFDVRDQEAERMDNGDEECKGEDRNLMHSMPISEDVFELVMGIFEKLAHETQKDLLDDHAEAASNRKDATGEMIYSFSRYEETFASNLDPALFASYRVPEWVPDPPMLSAIAKAVFPYWSERKAERRGLQVVPSLRVNGSETDPYGCFRGASAEKLGRLNAELAQALKIGNHVYERELLKKESAALARVLWLKRLEYLQAKSRHPSFQAENDRGLLADTELQTPEPSASHLRLKKKIPRKKNRKVKGKKPASSHDSGSTTAEHEAPLLLSTHGDIEDIDADLAVQAEKDRDSQRGPDRNNTSAETSSAPRLDRGSPGSEDIVSTLPSISQPRPLSDVSERPALGPANFNTPPHPLAPHLRPNRQAVVPENTNISQHTHVENMPAYLPDRMNTSINVPRYTPFVNIAQFKRGSHSRTSAVGAQCAPSDSQDPGSNSLGST</sequence>
<dbReference type="GO" id="GO:0005634">
    <property type="term" value="C:nucleus"/>
    <property type="evidence" value="ECO:0007669"/>
    <property type="project" value="UniProtKB-SubCell"/>
</dbReference>
<dbReference type="STRING" id="1314782.A0A165MTP4"/>
<keyword evidence="4 7" id="KW-0804">Transcription</keyword>
<accession>A0A165MTP4</accession>
<feature type="compositionally biased region" description="Polar residues" evidence="8">
    <location>
        <begin position="568"/>
        <end position="593"/>
    </location>
</feature>
<dbReference type="OrthoDB" id="435275at2759"/>
<proteinExistence type="inferred from homology"/>
<organism evidence="10 11">
    <name type="scientific">Neolentinus lepideus HHB14362 ss-1</name>
    <dbReference type="NCBI Taxonomy" id="1314782"/>
    <lineage>
        <taxon>Eukaryota</taxon>
        <taxon>Fungi</taxon>
        <taxon>Dikarya</taxon>
        <taxon>Basidiomycota</taxon>
        <taxon>Agaricomycotina</taxon>
        <taxon>Agaricomycetes</taxon>
        <taxon>Gloeophyllales</taxon>
        <taxon>Gloeophyllaceae</taxon>
        <taxon>Neolentinus</taxon>
    </lineage>
</organism>
<evidence type="ECO:0000256" key="7">
    <source>
        <dbReference type="RuleBase" id="RU361124"/>
    </source>
</evidence>
<gene>
    <name evidence="10" type="ORF">NEOLEDRAFT_1183983</name>
</gene>
<feature type="region of interest" description="Disordered" evidence="8">
    <location>
        <begin position="375"/>
        <end position="419"/>
    </location>
</feature>
<keyword evidence="3 7" id="KW-0805">Transcription regulation</keyword>
<reference evidence="10 11" key="1">
    <citation type="journal article" date="2016" name="Mol. Biol. Evol.">
        <title>Comparative Genomics of Early-Diverging Mushroom-Forming Fungi Provides Insights into the Origins of Lignocellulose Decay Capabilities.</title>
        <authorList>
            <person name="Nagy L.G."/>
            <person name="Riley R."/>
            <person name="Tritt A."/>
            <person name="Adam C."/>
            <person name="Daum C."/>
            <person name="Floudas D."/>
            <person name="Sun H."/>
            <person name="Yadav J.S."/>
            <person name="Pangilinan J."/>
            <person name="Larsson K.H."/>
            <person name="Matsuura K."/>
            <person name="Barry K."/>
            <person name="Labutti K."/>
            <person name="Kuo R."/>
            <person name="Ohm R.A."/>
            <person name="Bhattacharya S.S."/>
            <person name="Shirouzu T."/>
            <person name="Yoshinaga Y."/>
            <person name="Martin F.M."/>
            <person name="Grigoriev I.V."/>
            <person name="Hibbett D.S."/>
        </authorList>
    </citation>
    <scope>NUCLEOTIDE SEQUENCE [LARGE SCALE GENOMIC DNA]</scope>
    <source>
        <strain evidence="10 11">HHB14362 ss-1</strain>
    </source>
</reference>